<dbReference type="InterPro" id="IPR005814">
    <property type="entry name" value="Aminotrans_3"/>
</dbReference>
<evidence type="ECO:0000256" key="8">
    <source>
        <dbReference type="HAMAP-Rule" id="MF_00375"/>
    </source>
</evidence>
<feature type="compositionally biased region" description="Low complexity" evidence="9">
    <location>
        <begin position="410"/>
        <end position="419"/>
    </location>
</feature>
<dbReference type="HAMAP" id="MF_00375">
    <property type="entry name" value="HemL_aminotrans_3"/>
    <property type="match status" value="1"/>
</dbReference>
<dbReference type="GO" id="GO:0005737">
    <property type="term" value="C:cytoplasm"/>
    <property type="evidence" value="ECO:0007669"/>
    <property type="project" value="UniProtKB-SubCell"/>
</dbReference>
<evidence type="ECO:0000256" key="2">
    <source>
        <dbReference type="ARBA" id="ARBA00001933"/>
    </source>
</evidence>
<keyword evidence="5 8" id="KW-0663">Pyridoxal phosphate</keyword>
<keyword evidence="7 8" id="KW-0627">Porphyrin biosynthesis</keyword>
<dbReference type="NCBIfam" id="NF000818">
    <property type="entry name" value="PRK00062.1"/>
    <property type="match status" value="1"/>
</dbReference>
<dbReference type="UniPathway" id="UPA00251">
    <property type="reaction ID" value="UER00317"/>
</dbReference>
<dbReference type="Proteomes" id="UP000019854">
    <property type="component" value="Unassembled WGS sequence"/>
</dbReference>
<dbReference type="Gene3D" id="3.40.50.1240">
    <property type="entry name" value="Phosphoglycerate mutase-like"/>
    <property type="match status" value="1"/>
</dbReference>
<dbReference type="SUPFAM" id="SSF53254">
    <property type="entry name" value="Phosphoglycerate mutase-like"/>
    <property type="match status" value="1"/>
</dbReference>
<dbReference type="PANTHER" id="PTHR43713:SF3">
    <property type="entry name" value="GLUTAMATE-1-SEMIALDEHYDE 2,1-AMINOMUTASE 1, CHLOROPLASTIC-RELATED"/>
    <property type="match status" value="1"/>
</dbReference>
<evidence type="ECO:0000256" key="4">
    <source>
        <dbReference type="ARBA" id="ARBA00008981"/>
    </source>
</evidence>
<dbReference type="Pfam" id="PF00300">
    <property type="entry name" value="His_Phos_1"/>
    <property type="match status" value="1"/>
</dbReference>
<dbReference type="InterPro" id="IPR004639">
    <property type="entry name" value="4pyrrol_synth_GluAld_NH2Trfase"/>
</dbReference>
<dbReference type="InterPro" id="IPR029033">
    <property type="entry name" value="His_PPase_superfam"/>
</dbReference>
<comment type="subunit">
    <text evidence="8">Homodimer.</text>
</comment>
<evidence type="ECO:0000256" key="5">
    <source>
        <dbReference type="ARBA" id="ARBA00022898"/>
    </source>
</evidence>
<dbReference type="EC" id="5.4.3.8" evidence="8"/>
<dbReference type="CDD" id="cd07067">
    <property type="entry name" value="HP_PGM_like"/>
    <property type="match status" value="1"/>
</dbReference>
<dbReference type="FunFam" id="3.40.640.10:FF:000021">
    <property type="entry name" value="Glutamate-1-semialdehyde 2,1-aminomutase"/>
    <property type="match status" value="1"/>
</dbReference>
<dbReference type="EMBL" id="JAOX01000001">
    <property type="protein sequence ID" value="ETZ91091.1"/>
    <property type="molecule type" value="Genomic_DNA"/>
</dbReference>
<dbReference type="PROSITE" id="PS00600">
    <property type="entry name" value="AA_TRANSFER_CLASS_3"/>
    <property type="match status" value="1"/>
</dbReference>
<keyword evidence="8" id="KW-0963">Cytoplasm</keyword>
<evidence type="ECO:0000256" key="9">
    <source>
        <dbReference type="SAM" id="MobiDB-lite"/>
    </source>
</evidence>
<dbReference type="GO" id="GO:0042286">
    <property type="term" value="F:glutamate-1-semialdehyde 2,1-aminomutase activity"/>
    <property type="evidence" value="ECO:0007669"/>
    <property type="project" value="UniProtKB-UniRule"/>
</dbReference>
<comment type="similarity">
    <text evidence="4 8">Belongs to the class-III pyridoxal-phosphate-dependent aminotransferase family. HemL subfamily.</text>
</comment>
<sequence>MSDETPNSARLFADASTVIPGGVNSPVRAFAAVGGVPRFIRSGAGCWLTDVDDNRYVDLVCSWGPLILGHAHPAVVEAVQRAAKDGLSYGAPVEGEIELAREIIDRVQPVEKVRLVNSGTEATMSAVRLARGFTGRPKIVKFAGCYHGHADALLADAGSGLATFGLPSSPGVTGASAADTIVLPYNDIGAVAQVFAEQGDHIAAVITEAAAGNMGTVAPGPDFNAGLRRITENHGALLIMDEVMTGFRVSRSGWYGIDQVAGDLVTFGKVMSGGMPAAAFGGRADIMDRLAPLGPVYQAGTLSGNPVAVAAGLASLRAADAKAYETLDRNADALIALLTASLDAEGVAHHIGRAGNMFSVFFGTEPVRDFQSAKATETWRYPAFFHALLSRGVYPRPAPSRPGSSPPPSMTRRSTALPTRCPPQPGPRPLLRRTDVTDGLRASGSSQTRTIVHLMRHGEVFNPEGILYGRLPNFRLSDKGQGQAAAVAKSLVDNKITAVVASPLLRAQQTATPIAEVHGLTIVTDDDLIEAGNSFEGMKVSVGDGALRDPRNWWKLRDPFTPSWGEPYRDIASRMTAAIDRARLSAEGAEAVCVSHQLPVWTARQHLLGKKLWHDPRKRQCNVASLTSLVFEGEQLVDVVYSEPAG</sequence>
<protein>
    <recommendedName>
        <fullName evidence="8">Glutamate-1-semialdehyde 2,1-aminomutase</fullName>
        <shortName evidence="8">GSA</shortName>
        <ecNumber evidence="8">5.4.3.8</ecNumber>
    </recommendedName>
    <alternativeName>
        <fullName evidence="8">Glutamate-1-semialdehyde aminotransferase</fullName>
        <shortName evidence="8">GSA-AT</shortName>
    </alternativeName>
</protein>
<comment type="catalytic activity">
    <reaction evidence="1 8">
        <text>(S)-4-amino-5-oxopentanoate = 5-aminolevulinate</text>
        <dbReference type="Rhea" id="RHEA:14265"/>
        <dbReference type="ChEBI" id="CHEBI:57501"/>
        <dbReference type="ChEBI" id="CHEBI:356416"/>
        <dbReference type="EC" id="5.4.3.8"/>
    </reaction>
</comment>
<dbReference type="GO" id="GO:0006782">
    <property type="term" value="P:protoporphyrinogen IX biosynthetic process"/>
    <property type="evidence" value="ECO:0007669"/>
    <property type="project" value="UniProtKB-UniRule"/>
</dbReference>
<reference evidence="10 11" key="1">
    <citation type="submission" date="2014-01" db="EMBL/GenBank/DDBJ databases">
        <authorList>
            <person name="Zelazny A."/>
            <person name="Olivier K."/>
            <person name="Sampaio E.P."/>
            <person name="Holland S.M."/>
            <person name="Tallon L.J."/>
            <person name="Sadzewicz L.K."/>
            <person name="Sengamalay N."/>
            <person name="Fraser C.M."/>
            <person name="Hine E."/>
            <person name="Shefchek K.A."/>
            <person name="Das S.P."/>
            <person name="Shallom S.J."/>
            <person name="Agrawal S."/>
            <person name="Tettelin H."/>
        </authorList>
    </citation>
    <scope>NUCLEOTIDE SEQUENCE [LARGE SCALE GENOMIC DNA]</scope>
    <source>
        <strain evidence="10 11">MAB_030201_1075</strain>
    </source>
</reference>
<dbReference type="AlphaFoldDB" id="A0A829PVF6"/>
<evidence type="ECO:0000256" key="3">
    <source>
        <dbReference type="ARBA" id="ARBA00004819"/>
    </source>
</evidence>
<comment type="cofactor">
    <cofactor evidence="2 8">
        <name>pyridoxal 5'-phosphate</name>
        <dbReference type="ChEBI" id="CHEBI:597326"/>
    </cofactor>
</comment>
<feature type="region of interest" description="Disordered" evidence="9">
    <location>
        <begin position="396"/>
        <end position="445"/>
    </location>
</feature>
<dbReference type="InterPro" id="IPR015424">
    <property type="entry name" value="PyrdxlP-dep_Trfase"/>
</dbReference>
<dbReference type="GO" id="GO:0008483">
    <property type="term" value="F:transaminase activity"/>
    <property type="evidence" value="ECO:0007669"/>
    <property type="project" value="InterPro"/>
</dbReference>
<accession>A0A829PVF6</accession>
<dbReference type="PANTHER" id="PTHR43713">
    <property type="entry name" value="GLUTAMATE-1-SEMIALDEHYDE 2,1-AMINOMUTASE"/>
    <property type="match status" value="1"/>
</dbReference>
<dbReference type="SUPFAM" id="SSF53383">
    <property type="entry name" value="PLP-dependent transferases"/>
    <property type="match status" value="1"/>
</dbReference>
<dbReference type="GO" id="GO:0030170">
    <property type="term" value="F:pyridoxal phosphate binding"/>
    <property type="evidence" value="ECO:0007669"/>
    <property type="project" value="InterPro"/>
</dbReference>
<dbReference type="CDD" id="cd00610">
    <property type="entry name" value="OAT_like"/>
    <property type="match status" value="1"/>
</dbReference>
<gene>
    <name evidence="8 10" type="primary">hemL</name>
    <name evidence="10" type="ORF">L829_4681</name>
</gene>
<dbReference type="SMART" id="SM00855">
    <property type="entry name" value="PGAM"/>
    <property type="match status" value="1"/>
</dbReference>
<evidence type="ECO:0000256" key="6">
    <source>
        <dbReference type="ARBA" id="ARBA00023235"/>
    </source>
</evidence>
<dbReference type="Gene3D" id="3.90.1150.10">
    <property type="entry name" value="Aspartate Aminotransferase, domain 1"/>
    <property type="match status" value="1"/>
</dbReference>
<organism evidence="10 11">
    <name type="scientific">Mycobacteroides abscessus MAB_030201_1075</name>
    <dbReference type="NCBI Taxonomy" id="1335410"/>
    <lineage>
        <taxon>Bacteria</taxon>
        <taxon>Bacillati</taxon>
        <taxon>Actinomycetota</taxon>
        <taxon>Actinomycetes</taxon>
        <taxon>Mycobacteriales</taxon>
        <taxon>Mycobacteriaceae</taxon>
        <taxon>Mycobacteroides</taxon>
        <taxon>Mycobacteroides abscessus</taxon>
    </lineage>
</organism>
<comment type="pathway">
    <text evidence="3">Porphyrin-containing compound metabolism; protoporphyrin-IX biosynthesis; 5-aminolevulinate from L-glutamyl-tRNA(Glu): step 2/2.</text>
</comment>
<feature type="modified residue" description="N6-(pyridoxal phosphate)lysine" evidence="8">
    <location>
        <position position="269"/>
    </location>
</feature>
<dbReference type="InterPro" id="IPR013078">
    <property type="entry name" value="His_Pase_superF_clade-1"/>
</dbReference>
<keyword evidence="6 8" id="KW-0413">Isomerase</keyword>
<comment type="caution">
    <text evidence="10">The sequence shown here is derived from an EMBL/GenBank/DDBJ whole genome shotgun (WGS) entry which is preliminary data.</text>
</comment>
<dbReference type="InterPro" id="IPR015422">
    <property type="entry name" value="PyrdxlP-dep_Trfase_small"/>
</dbReference>
<evidence type="ECO:0000313" key="11">
    <source>
        <dbReference type="Proteomes" id="UP000019854"/>
    </source>
</evidence>
<proteinExistence type="inferred from homology"/>
<name>A0A829PVF6_9MYCO</name>
<evidence type="ECO:0000256" key="7">
    <source>
        <dbReference type="ARBA" id="ARBA00023244"/>
    </source>
</evidence>
<dbReference type="InterPro" id="IPR015421">
    <property type="entry name" value="PyrdxlP-dep_Trfase_major"/>
</dbReference>
<dbReference type="InterPro" id="IPR049704">
    <property type="entry name" value="Aminotrans_3_PPA_site"/>
</dbReference>
<evidence type="ECO:0000256" key="1">
    <source>
        <dbReference type="ARBA" id="ARBA00001579"/>
    </source>
</evidence>
<evidence type="ECO:0000313" key="10">
    <source>
        <dbReference type="EMBL" id="ETZ91091.1"/>
    </source>
</evidence>
<dbReference type="Pfam" id="PF00202">
    <property type="entry name" value="Aminotran_3"/>
    <property type="match status" value="1"/>
</dbReference>
<dbReference type="NCBIfam" id="TIGR00713">
    <property type="entry name" value="hemL"/>
    <property type="match status" value="1"/>
</dbReference>
<comment type="subcellular location">
    <subcellularLocation>
        <location evidence="8">Cytoplasm</location>
    </subcellularLocation>
</comment>
<dbReference type="Gene3D" id="3.40.640.10">
    <property type="entry name" value="Type I PLP-dependent aspartate aminotransferase-like (Major domain)"/>
    <property type="match status" value="1"/>
</dbReference>
<feature type="compositionally biased region" description="Pro residues" evidence="9">
    <location>
        <begin position="396"/>
        <end position="409"/>
    </location>
</feature>